<accession>H0EFA3</accession>
<protein>
    <submittedName>
        <fullName evidence="1">Uncharacterized protein</fullName>
    </submittedName>
</protein>
<dbReference type="HOGENOM" id="CLU_1161240_0_0_1"/>
<comment type="caution">
    <text evidence="1">The sequence shown here is derived from an EMBL/GenBank/DDBJ whole genome shotgun (WGS) entry which is preliminary data.</text>
</comment>
<gene>
    <name evidence="1" type="ORF">M7I_1145</name>
</gene>
<dbReference type="Proteomes" id="UP000005446">
    <property type="component" value="Unassembled WGS sequence"/>
</dbReference>
<dbReference type="EMBL" id="AGUE01000019">
    <property type="protein sequence ID" value="EHL02805.1"/>
    <property type="molecule type" value="Genomic_DNA"/>
</dbReference>
<dbReference type="AlphaFoldDB" id="H0EFA3"/>
<evidence type="ECO:0000313" key="2">
    <source>
        <dbReference type="Proteomes" id="UP000005446"/>
    </source>
</evidence>
<sequence length="239" mass="26010">MAVNVPVAKISYIEKMGTTHFITHPAFQCTTNSYIISLVSKMNHPPDPSFTPSPFCSSYLQPYIDLLVPSTLLGSTTLTRTISLTTTTTTTNPTPTTTVLLCATPSPSALCGVSGTFKSEFLEGALIYHANPTRDGSSCDMYGVSLSEGWMRNPGDEDNANHWFDRSCPELQPPACLAPALAKRYPIALPEFLRNDEWFLGEACSCVVTSAMMTTTGTIRYDVDLRTKFSLTSSSYSVS</sequence>
<dbReference type="OrthoDB" id="3541215at2759"/>
<organism evidence="1 2">
    <name type="scientific">Glarea lozoyensis (strain ATCC 74030 / MF5533)</name>
    <dbReference type="NCBI Taxonomy" id="1104152"/>
    <lineage>
        <taxon>Eukaryota</taxon>
        <taxon>Fungi</taxon>
        <taxon>Dikarya</taxon>
        <taxon>Ascomycota</taxon>
        <taxon>Pezizomycotina</taxon>
        <taxon>Leotiomycetes</taxon>
        <taxon>Helotiales</taxon>
        <taxon>Helotiaceae</taxon>
        <taxon>Glarea</taxon>
    </lineage>
</organism>
<dbReference type="InParanoid" id="H0EFA3"/>
<evidence type="ECO:0000313" key="1">
    <source>
        <dbReference type="EMBL" id="EHL02805.1"/>
    </source>
</evidence>
<keyword evidence="2" id="KW-1185">Reference proteome</keyword>
<name>H0EFA3_GLAL7</name>
<proteinExistence type="predicted"/>
<reference evidence="1 2" key="1">
    <citation type="journal article" date="2012" name="Eukaryot. Cell">
        <title>Genome sequence of the fungus Glarea lozoyensis: the first genome sequence of a species from the Helotiaceae family.</title>
        <authorList>
            <person name="Youssar L."/>
            <person name="Gruening B.A."/>
            <person name="Erxleben A."/>
            <person name="Guenther S."/>
            <person name="Huettel W."/>
        </authorList>
    </citation>
    <scope>NUCLEOTIDE SEQUENCE [LARGE SCALE GENOMIC DNA]</scope>
    <source>
        <strain evidence="2">ATCC 74030 / MF5533</strain>
    </source>
</reference>